<dbReference type="InterPro" id="IPR007219">
    <property type="entry name" value="XnlR_reg_dom"/>
</dbReference>
<dbReference type="Gene3D" id="1.20.1250.20">
    <property type="entry name" value="MFS general substrate transporter like domains"/>
    <property type="match status" value="2"/>
</dbReference>
<reference evidence="12 13" key="1">
    <citation type="journal article" date="2013" name="BMC Genomics">
        <title>The genome and transcriptome of the pine saprophyte Ophiostoma piceae, and a comparison with the bark beetle-associated pine pathogen Grosmannia clavigera.</title>
        <authorList>
            <person name="Haridas S."/>
            <person name="Wang Y."/>
            <person name="Lim L."/>
            <person name="Massoumi Alamouti S."/>
            <person name="Jackman S."/>
            <person name="Docking R."/>
            <person name="Robertson G."/>
            <person name="Birol I."/>
            <person name="Bohlmann J."/>
            <person name="Breuil C."/>
        </authorList>
    </citation>
    <scope>NUCLEOTIDE SEQUENCE [LARGE SCALE GENOMIC DNA]</scope>
    <source>
        <strain evidence="12 13">UAMH 11346</strain>
    </source>
</reference>
<dbReference type="eggNOG" id="KOG2504">
    <property type="taxonomic scope" value="Eukaryota"/>
</dbReference>
<feature type="transmembrane region" description="Helical" evidence="10">
    <location>
        <begin position="281"/>
        <end position="301"/>
    </location>
</feature>
<evidence type="ECO:0000256" key="2">
    <source>
        <dbReference type="ARBA" id="ARBA00004141"/>
    </source>
</evidence>
<accession>S3CCS7</accession>
<dbReference type="SMART" id="SM00066">
    <property type="entry name" value="GAL4"/>
    <property type="match status" value="1"/>
</dbReference>
<feature type="transmembrane region" description="Helical" evidence="10">
    <location>
        <begin position="85"/>
        <end position="105"/>
    </location>
</feature>
<dbReference type="EMBL" id="KE148162">
    <property type="protein sequence ID" value="EPE04123.1"/>
    <property type="molecule type" value="Genomic_DNA"/>
</dbReference>
<dbReference type="PROSITE" id="PS50048">
    <property type="entry name" value="ZN2_CY6_FUNGAL_2"/>
    <property type="match status" value="1"/>
</dbReference>
<dbReference type="SUPFAM" id="SSF57701">
    <property type="entry name" value="Zn2/Cys6 DNA-binding domain"/>
    <property type="match status" value="1"/>
</dbReference>
<dbReference type="SUPFAM" id="SSF103473">
    <property type="entry name" value="MFS general substrate transporter"/>
    <property type="match status" value="1"/>
</dbReference>
<dbReference type="InterPro" id="IPR011701">
    <property type="entry name" value="MFS"/>
</dbReference>
<dbReference type="InterPro" id="IPR036864">
    <property type="entry name" value="Zn2-C6_fun-type_DNA-bd_sf"/>
</dbReference>
<name>S3CCS7_OPHP1</name>
<dbReference type="GO" id="GO:0022857">
    <property type="term" value="F:transmembrane transporter activity"/>
    <property type="evidence" value="ECO:0007669"/>
    <property type="project" value="InterPro"/>
</dbReference>
<sequence>MFAVYGLANCLGLFLTYYVQGPLKTQNASTVSWIITVELYLQSASAIFWGRLYDVYGPRWILYGGSICYIFGLMMTSLSTQYYQIFLAQSILVSVSSGAVFNAALTSAATWFSKRRAAAMGILVSGSSVGGVILTILFHNLKPKVGFAWTAEDAGISTDLSAYLLSIINGSGFFGRIVPGFAADYFGRYNTMTVITSLCAVFTLALWIPAGTPSAIVAYGVIFGFTSGGFVSIGAPCIAQISDIRELGTRVGTAYILQALGGLLGSPIAGSLVTSMHGSYLGLKIFCGVSMSLGVFFNCLARAGREHDGQMHGCQSYDTRRGVPKVSERPHERNDENTGADRFSIVQYLEQRLTELQRLVLPHVQHHNTPQHQTSHGQARHDSNSHVLAVDIIALSISNTTHPITTRLLQGQTNLPYQARLFYPSERPPLKIPVRGIYHDTHPRTAGASCSAQFAHFVSTRIPVDVFRRLFDNYREDILPRFPCFLEEDLMQLFQQFHDDCRDESASTSSCSDETADKREPGLHRFVVPMILAISSLTSKSHNFAMIAGLSEALQADAMQHATVFLCHASLPSLQCMLLLIQLGLMLPYTTNLWFLTGEAMRLAVGLGLHIEPDPELVPNTTEAELRRRIFWVAYQLDRTVGISGGCPIALSDEHITTQLPYRGGDPHKTTVNSHVHGPSLCKKQHQKETEFLLHTRVRVLQSSIHAVQFFDHRLPDNVDDYNAWVLQTEQAIQRLANLANPEGKAIVDGACGSSSIQWLLSAAYQCRVLLNRPCSRNLTVSEPSLLAAVTAAIQLLTSYEALAGAGGFLITFEIANSAFHSGIFLLFALRNHAGQLKEAVLFDNAQRALQLLIALLNTLSKRWPALGDTSAYVQELLDTNLRNPLGHSGNAYDMNVLEELDCLVTQRRIHSIYHRNIPLPPSQLPRSFDSSVNDTAPAAHDSDMLLHTTFDNESWWQDFVHEDFPTALDSQHLAIPSPTASERQPNTTSSLGDGSMATPNSRAPHPPAPSAGFANMDSELSTVLDARPACSFCRDRRVKCSRELPVCRECKRTSRTCLVFDPVLEKNIPLSANPAFSY</sequence>
<feature type="region of interest" description="Disordered" evidence="9">
    <location>
        <begin position="977"/>
        <end position="1016"/>
    </location>
</feature>
<feature type="transmembrane region" description="Helical" evidence="10">
    <location>
        <begin position="191"/>
        <end position="210"/>
    </location>
</feature>
<dbReference type="GO" id="GO:0005634">
    <property type="term" value="C:nucleus"/>
    <property type="evidence" value="ECO:0007669"/>
    <property type="project" value="UniProtKB-SubCell"/>
</dbReference>
<keyword evidence="13" id="KW-1185">Reference proteome</keyword>
<feature type="transmembrane region" description="Helical" evidence="10">
    <location>
        <begin position="251"/>
        <end position="269"/>
    </location>
</feature>
<evidence type="ECO:0000256" key="9">
    <source>
        <dbReference type="SAM" id="MobiDB-lite"/>
    </source>
</evidence>
<dbReference type="GO" id="GO:0016020">
    <property type="term" value="C:membrane"/>
    <property type="evidence" value="ECO:0007669"/>
    <property type="project" value="UniProtKB-SubCell"/>
</dbReference>
<dbReference type="PANTHER" id="PTHR47782">
    <property type="entry name" value="ZN(II)2CYS6 TRANSCRIPTION FACTOR (EUROFUNG)-RELATED"/>
    <property type="match status" value="1"/>
</dbReference>
<keyword evidence="3" id="KW-0479">Metal-binding</keyword>
<keyword evidence="10" id="KW-0472">Membrane</keyword>
<dbReference type="Pfam" id="PF07690">
    <property type="entry name" value="MFS_1"/>
    <property type="match status" value="2"/>
</dbReference>
<evidence type="ECO:0000256" key="1">
    <source>
        <dbReference type="ARBA" id="ARBA00004123"/>
    </source>
</evidence>
<keyword evidence="8" id="KW-0539">Nucleus</keyword>
<evidence type="ECO:0000256" key="8">
    <source>
        <dbReference type="ARBA" id="ARBA00023242"/>
    </source>
</evidence>
<dbReference type="InterPro" id="IPR036259">
    <property type="entry name" value="MFS_trans_sf"/>
</dbReference>
<dbReference type="AlphaFoldDB" id="S3CCS7"/>
<dbReference type="CDD" id="cd12148">
    <property type="entry name" value="fungal_TF_MHR"/>
    <property type="match status" value="1"/>
</dbReference>
<evidence type="ECO:0000259" key="11">
    <source>
        <dbReference type="PROSITE" id="PS50048"/>
    </source>
</evidence>
<feature type="transmembrane region" description="Helical" evidence="10">
    <location>
        <begin position="216"/>
        <end position="239"/>
    </location>
</feature>
<keyword evidence="10" id="KW-1133">Transmembrane helix</keyword>
<dbReference type="Pfam" id="PF00172">
    <property type="entry name" value="Zn_clus"/>
    <property type="match status" value="1"/>
</dbReference>
<dbReference type="Pfam" id="PF04082">
    <property type="entry name" value="Fungal_trans"/>
    <property type="match status" value="1"/>
</dbReference>
<dbReference type="SMART" id="SM00906">
    <property type="entry name" value="Fungal_trans"/>
    <property type="match status" value="1"/>
</dbReference>
<evidence type="ECO:0000256" key="7">
    <source>
        <dbReference type="ARBA" id="ARBA00023163"/>
    </source>
</evidence>
<feature type="region of interest" description="Disordered" evidence="9">
    <location>
        <begin position="310"/>
        <end position="337"/>
    </location>
</feature>
<dbReference type="GO" id="GO:0045944">
    <property type="term" value="P:positive regulation of transcription by RNA polymerase II"/>
    <property type="evidence" value="ECO:0007669"/>
    <property type="project" value="TreeGrafter"/>
</dbReference>
<keyword evidence="10" id="KW-0812">Transmembrane</keyword>
<evidence type="ECO:0000256" key="5">
    <source>
        <dbReference type="ARBA" id="ARBA00023015"/>
    </source>
</evidence>
<feature type="transmembrane region" description="Helical" evidence="10">
    <location>
        <begin position="160"/>
        <end position="179"/>
    </location>
</feature>
<evidence type="ECO:0000313" key="13">
    <source>
        <dbReference type="Proteomes" id="UP000016923"/>
    </source>
</evidence>
<feature type="domain" description="Zn(2)-C6 fungal-type" evidence="11">
    <location>
        <begin position="1030"/>
        <end position="1060"/>
    </location>
</feature>
<keyword evidence="4" id="KW-0862">Zinc</keyword>
<feature type="compositionally biased region" description="Polar residues" evidence="9">
    <location>
        <begin position="979"/>
        <end position="1002"/>
    </location>
</feature>
<dbReference type="GO" id="GO:0006351">
    <property type="term" value="P:DNA-templated transcription"/>
    <property type="evidence" value="ECO:0007669"/>
    <property type="project" value="InterPro"/>
</dbReference>
<feature type="transmembrane region" description="Helical" evidence="10">
    <location>
        <begin position="31"/>
        <end position="53"/>
    </location>
</feature>
<comment type="subcellular location">
    <subcellularLocation>
        <location evidence="2">Membrane</location>
        <topology evidence="2">Multi-pass membrane protein</topology>
    </subcellularLocation>
    <subcellularLocation>
        <location evidence="1">Nucleus</location>
    </subcellularLocation>
</comment>
<dbReference type="GO" id="GO:0043565">
    <property type="term" value="F:sequence-specific DNA binding"/>
    <property type="evidence" value="ECO:0007669"/>
    <property type="project" value="TreeGrafter"/>
</dbReference>
<dbReference type="InterPro" id="IPR052202">
    <property type="entry name" value="Yeast_MetPath_Reg"/>
</dbReference>
<evidence type="ECO:0000256" key="4">
    <source>
        <dbReference type="ARBA" id="ARBA00022833"/>
    </source>
</evidence>
<dbReference type="GO" id="GO:0008270">
    <property type="term" value="F:zinc ion binding"/>
    <property type="evidence" value="ECO:0007669"/>
    <property type="project" value="InterPro"/>
</dbReference>
<feature type="transmembrane region" description="Helical" evidence="10">
    <location>
        <begin position="60"/>
        <end position="79"/>
    </location>
</feature>
<dbReference type="CDD" id="cd00067">
    <property type="entry name" value="GAL4"/>
    <property type="match status" value="1"/>
</dbReference>
<evidence type="ECO:0000313" key="12">
    <source>
        <dbReference type="EMBL" id="EPE04123.1"/>
    </source>
</evidence>
<keyword evidence="6" id="KW-0238">DNA-binding</keyword>
<dbReference type="HOGENOM" id="CLU_286391_0_0_1"/>
<evidence type="ECO:0000256" key="3">
    <source>
        <dbReference type="ARBA" id="ARBA00022723"/>
    </source>
</evidence>
<protein>
    <submittedName>
        <fullName evidence="12">Monocarboxylate transporter</fullName>
    </submittedName>
</protein>
<organism evidence="12 13">
    <name type="scientific">Ophiostoma piceae (strain UAMH 11346)</name>
    <name type="common">Sap stain fungus</name>
    <dbReference type="NCBI Taxonomy" id="1262450"/>
    <lineage>
        <taxon>Eukaryota</taxon>
        <taxon>Fungi</taxon>
        <taxon>Dikarya</taxon>
        <taxon>Ascomycota</taxon>
        <taxon>Pezizomycotina</taxon>
        <taxon>Sordariomycetes</taxon>
        <taxon>Sordariomycetidae</taxon>
        <taxon>Ophiostomatales</taxon>
        <taxon>Ophiostomataceae</taxon>
        <taxon>Ophiostoma</taxon>
    </lineage>
</organism>
<gene>
    <name evidence="12" type="ORF">F503_04638</name>
</gene>
<keyword evidence="5" id="KW-0805">Transcription regulation</keyword>
<dbReference type="Proteomes" id="UP000016923">
    <property type="component" value="Unassembled WGS sequence"/>
</dbReference>
<evidence type="ECO:0000256" key="10">
    <source>
        <dbReference type="SAM" id="Phobius"/>
    </source>
</evidence>
<dbReference type="InterPro" id="IPR001138">
    <property type="entry name" value="Zn2Cys6_DnaBD"/>
</dbReference>
<feature type="transmembrane region" description="Helical" evidence="10">
    <location>
        <begin position="117"/>
        <end position="140"/>
    </location>
</feature>
<dbReference type="PROSITE" id="PS00463">
    <property type="entry name" value="ZN2_CY6_FUNGAL_1"/>
    <property type="match status" value="1"/>
</dbReference>
<dbReference type="OrthoDB" id="25921at2759"/>
<dbReference type="Gene3D" id="4.10.240.10">
    <property type="entry name" value="Zn(2)-C6 fungal-type DNA-binding domain"/>
    <property type="match status" value="1"/>
</dbReference>
<dbReference type="VEuPathDB" id="FungiDB:F503_04638"/>
<proteinExistence type="predicted"/>
<keyword evidence="7" id="KW-0804">Transcription</keyword>
<feature type="compositionally biased region" description="Basic and acidic residues" evidence="9">
    <location>
        <begin position="318"/>
        <end position="336"/>
    </location>
</feature>
<dbReference type="GO" id="GO:0000981">
    <property type="term" value="F:DNA-binding transcription factor activity, RNA polymerase II-specific"/>
    <property type="evidence" value="ECO:0007669"/>
    <property type="project" value="InterPro"/>
</dbReference>
<dbReference type="CDD" id="cd17352">
    <property type="entry name" value="MFS_MCT_SLC16"/>
    <property type="match status" value="1"/>
</dbReference>
<evidence type="ECO:0000256" key="6">
    <source>
        <dbReference type="ARBA" id="ARBA00023125"/>
    </source>
</evidence>
<dbReference type="PANTHER" id="PTHR47782:SF12">
    <property type="entry name" value="ZN(II)2CYS6 TRANSCRIPTION FACTOR (EUROFUNG)"/>
    <property type="match status" value="1"/>
</dbReference>